<reference evidence="5" key="1">
    <citation type="journal article" date="2019" name="Int. J. Syst. Evol. Microbiol.">
        <title>The Global Catalogue of Microorganisms (GCM) 10K type strain sequencing project: providing services to taxonomists for standard genome sequencing and annotation.</title>
        <authorList>
            <consortium name="The Broad Institute Genomics Platform"/>
            <consortium name="The Broad Institute Genome Sequencing Center for Infectious Disease"/>
            <person name="Wu L."/>
            <person name="Ma J."/>
        </authorList>
    </citation>
    <scope>NUCLEOTIDE SEQUENCE [LARGE SCALE GENOMIC DNA]</scope>
    <source>
        <strain evidence="5">JCM 17064</strain>
    </source>
</reference>
<evidence type="ECO:0000313" key="4">
    <source>
        <dbReference type="EMBL" id="GAA4036805.1"/>
    </source>
</evidence>
<sequence>MGLLSPKVMNFAYGMGAAVVIVGALFKIAHFELGPLTGTVMLTIGLLTEAAIFALSAFETPAKEIDWSLVYPELAGGEARPKDKKNEEAKDAQGLLSQKLDNMLKEAKIDGQLMESLGNSIKNFEGAAKAISPTVDSVASTKKYAEEMTKAATQLETLNGLYQVQLQSAERNAQINNEVAENNLKLKDQMQSLTSNLQTLNNVYGGMLSAMSNKG</sequence>
<keyword evidence="1" id="KW-0175">Coiled coil</keyword>
<evidence type="ECO:0000256" key="1">
    <source>
        <dbReference type="SAM" id="Coils"/>
    </source>
</evidence>
<evidence type="ECO:0000256" key="2">
    <source>
        <dbReference type="SAM" id="Phobius"/>
    </source>
</evidence>
<dbReference type="NCBIfam" id="TIGR03513">
    <property type="entry name" value="GldL_gliding"/>
    <property type="match status" value="1"/>
</dbReference>
<dbReference type="InterPro" id="IPR055087">
    <property type="entry name" value="GldL-like_N"/>
</dbReference>
<dbReference type="InterPro" id="IPR019852">
    <property type="entry name" value="Motility-assoc_prot_GldL"/>
</dbReference>
<accession>A0ABP7U6D0</accession>
<name>A0ABP7U6D0_9FLAO</name>
<keyword evidence="2" id="KW-0812">Transmembrane</keyword>
<keyword evidence="5" id="KW-1185">Reference proteome</keyword>
<feature type="transmembrane region" description="Helical" evidence="2">
    <location>
        <begin position="12"/>
        <end position="30"/>
    </location>
</feature>
<dbReference type="RefSeq" id="WP_290875049.1">
    <property type="nucleotide sequence ID" value="NZ_BAABCR010000015.1"/>
</dbReference>
<organism evidence="4 5">
    <name type="scientific">Flavobacterium cheonhonense</name>
    <dbReference type="NCBI Taxonomy" id="706185"/>
    <lineage>
        <taxon>Bacteria</taxon>
        <taxon>Pseudomonadati</taxon>
        <taxon>Bacteroidota</taxon>
        <taxon>Flavobacteriia</taxon>
        <taxon>Flavobacteriales</taxon>
        <taxon>Flavobacteriaceae</taxon>
        <taxon>Flavobacterium</taxon>
    </lineage>
</organism>
<gene>
    <name evidence="4" type="primary">gldL</name>
    <name evidence="4" type="ORF">GCM10022386_23040</name>
</gene>
<comment type="caution">
    <text evidence="4">The sequence shown here is derived from an EMBL/GenBank/DDBJ whole genome shotgun (WGS) entry which is preliminary data.</text>
</comment>
<keyword evidence="2" id="KW-0472">Membrane</keyword>
<dbReference type="Pfam" id="PF22827">
    <property type="entry name" value="GldL_N"/>
    <property type="match status" value="1"/>
</dbReference>
<feature type="coiled-coil region" evidence="1">
    <location>
        <begin position="176"/>
        <end position="203"/>
    </location>
</feature>
<feature type="transmembrane region" description="Helical" evidence="2">
    <location>
        <begin position="36"/>
        <end position="58"/>
    </location>
</feature>
<dbReference type="EMBL" id="BAABCR010000015">
    <property type="protein sequence ID" value="GAA4036805.1"/>
    <property type="molecule type" value="Genomic_DNA"/>
</dbReference>
<protein>
    <submittedName>
        <fullName evidence="4">Gliding motility protein GldL</fullName>
    </submittedName>
</protein>
<evidence type="ECO:0000259" key="3">
    <source>
        <dbReference type="Pfam" id="PF22827"/>
    </source>
</evidence>
<evidence type="ECO:0000313" key="5">
    <source>
        <dbReference type="Proteomes" id="UP001500968"/>
    </source>
</evidence>
<feature type="domain" description="Gliding motility protein GldL-like N-terminal" evidence="3">
    <location>
        <begin position="12"/>
        <end position="76"/>
    </location>
</feature>
<proteinExistence type="predicted"/>
<keyword evidence="2" id="KW-1133">Transmembrane helix</keyword>
<dbReference type="Proteomes" id="UP001500968">
    <property type="component" value="Unassembled WGS sequence"/>
</dbReference>